<name>B4SFN5_PELPB</name>
<dbReference type="Pfam" id="PF00534">
    <property type="entry name" value="Glycos_transf_1"/>
    <property type="match status" value="1"/>
</dbReference>
<dbReference type="GO" id="GO:0016757">
    <property type="term" value="F:glycosyltransferase activity"/>
    <property type="evidence" value="ECO:0007669"/>
    <property type="project" value="InterPro"/>
</dbReference>
<dbReference type="KEGG" id="pph:Ppha_1006"/>
<dbReference type="RefSeq" id="WP_012507784.1">
    <property type="nucleotide sequence ID" value="NC_011060.1"/>
</dbReference>
<dbReference type="Gene3D" id="3.40.50.2000">
    <property type="entry name" value="Glycogen Phosphorylase B"/>
    <property type="match status" value="2"/>
</dbReference>
<evidence type="ECO:0000259" key="2">
    <source>
        <dbReference type="Pfam" id="PF00534"/>
    </source>
</evidence>
<dbReference type="HOGENOM" id="CLU_009583_37_1_10"/>
<dbReference type="CDD" id="cd03801">
    <property type="entry name" value="GT4_PimA-like"/>
    <property type="match status" value="1"/>
</dbReference>
<feature type="domain" description="Glycosyl transferase family 1" evidence="2">
    <location>
        <begin position="201"/>
        <end position="351"/>
    </location>
</feature>
<keyword evidence="1 3" id="KW-0808">Transferase</keyword>
<dbReference type="CAZy" id="GT4">
    <property type="family name" value="Glycosyltransferase Family 4"/>
</dbReference>
<dbReference type="OrthoDB" id="596635at2"/>
<gene>
    <name evidence="3" type="ordered locus">Ppha_1006</name>
</gene>
<proteinExistence type="predicted"/>
<dbReference type="EMBL" id="CP001110">
    <property type="protein sequence ID" value="ACF43290.1"/>
    <property type="molecule type" value="Genomic_DNA"/>
</dbReference>
<dbReference type="PANTHER" id="PTHR46401">
    <property type="entry name" value="GLYCOSYLTRANSFERASE WBBK-RELATED"/>
    <property type="match status" value="1"/>
</dbReference>
<keyword evidence="4" id="KW-1185">Reference proteome</keyword>
<accession>B4SFN5</accession>
<dbReference type="AlphaFoldDB" id="B4SFN5"/>
<evidence type="ECO:0000313" key="4">
    <source>
        <dbReference type="Proteomes" id="UP000002724"/>
    </source>
</evidence>
<evidence type="ECO:0000313" key="3">
    <source>
        <dbReference type="EMBL" id="ACF43290.1"/>
    </source>
</evidence>
<dbReference type="GO" id="GO:0009103">
    <property type="term" value="P:lipopolysaccharide biosynthetic process"/>
    <property type="evidence" value="ECO:0007669"/>
    <property type="project" value="TreeGrafter"/>
</dbReference>
<evidence type="ECO:0000256" key="1">
    <source>
        <dbReference type="ARBA" id="ARBA00022679"/>
    </source>
</evidence>
<dbReference type="InterPro" id="IPR001296">
    <property type="entry name" value="Glyco_trans_1"/>
</dbReference>
<organism evidence="3 4">
    <name type="scientific">Pelodictyon phaeoclathratiforme (strain DSM 5477 / BU-1)</name>
    <dbReference type="NCBI Taxonomy" id="324925"/>
    <lineage>
        <taxon>Bacteria</taxon>
        <taxon>Pseudomonadati</taxon>
        <taxon>Chlorobiota</taxon>
        <taxon>Chlorobiia</taxon>
        <taxon>Chlorobiales</taxon>
        <taxon>Chlorobiaceae</taxon>
        <taxon>Chlorobium/Pelodictyon group</taxon>
        <taxon>Pelodictyon</taxon>
    </lineage>
</organism>
<dbReference type="STRING" id="324925.Ppha_1006"/>
<protein>
    <submittedName>
        <fullName evidence="3">Glycosyl transferase group 1</fullName>
    </submittedName>
</protein>
<sequence length="382" mass="42748">MACLPVLFGYHASNLGNSHVPLSLCRYWNESGRNATLSVPSADELLVYPWLKPAMSGLKKALVYKIGSKEQPRVIVEQLFFKTEKLSSPVYLWAGLSLDIFERFHKRGTKIIVERINCHRSTSRRIVEKAGEHFGINLAGSISDEQIEEENRKLAIADAIFCPSPMVRASMLENNIPEHKLLSSSYGWSPERFPSAAAPRPKNPKPVFLFTGTLCIRKGIPLLLEAWKKADIDGELLLCGGIDQEIQTLMAKELTRNNIRHIAYTKNIGLVYAQADVFVFPSLEEGGPMVTYEAMAHGIPPIVTEMGGGAIVQNNINGIVLPDMNIDAWAEAITDLAENPQKRAILGEQARVRSQKFTWQNVAEQRALLLEKRYPNLWKRST</sequence>
<dbReference type="PANTHER" id="PTHR46401:SF2">
    <property type="entry name" value="GLYCOSYLTRANSFERASE WBBK-RELATED"/>
    <property type="match status" value="1"/>
</dbReference>
<dbReference type="SUPFAM" id="SSF53756">
    <property type="entry name" value="UDP-Glycosyltransferase/glycogen phosphorylase"/>
    <property type="match status" value="1"/>
</dbReference>
<dbReference type="eggNOG" id="COG0438">
    <property type="taxonomic scope" value="Bacteria"/>
</dbReference>
<reference evidence="3 4" key="1">
    <citation type="submission" date="2008-06" db="EMBL/GenBank/DDBJ databases">
        <title>Complete sequence of Pelodictyon phaeoclathratiforme BU-1.</title>
        <authorList>
            <consortium name="US DOE Joint Genome Institute"/>
            <person name="Lucas S."/>
            <person name="Copeland A."/>
            <person name="Lapidus A."/>
            <person name="Glavina del Rio T."/>
            <person name="Dalin E."/>
            <person name="Tice H."/>
            <person name="Bruce D."/>
            <person name="Goodwin L."/>
            <person name="Pitluck S."/>
            <person name="Schmutz J."/>
            <person name="Larimer F."/>
            <person name="Land M."/>
            <person name="Hauser L."/>
            <person name="Kyrpides N."/>
            <person name="Mikhailova N."/>
            <person name="Liu Z."/>
            <person name="Li T."/>
            <person name="Zhao F."/>
            <person name="Overmann J."/>
            <person name="Bryant D.A."/>
            <person name="Richardson P."/>
        </authorList>
    </citation>
    <scope>NUCLEOTIDE SEQUENCE [LARGE SCALE GENOMIC DNA]</scope>
    <source>
        <strain evidence="4">DSM 5477 / BU-1</strain>
    </source>
</reference>
<dbReference type="Proteomes" id="UP000002724">
    <property type="component" value="Chromosome"/>
</dbReference>